<dbReference type="EMBL" id="AP014633">
    <property type="protein sequence ID" value="BAP55749.1"/>
    <property type="molecule type" value="Genomic_DNA"/>
</dbReference>
<dbReference type="InterPro" id="IPR003776">
    <property type="entry name" value="YcaO-like_dom"/>
</dbReference>
<dbReference type="AlphaFoldDB" id="A0A090AFB4"/>
<dbReference type="Proteomes" id="UP000031623">
    <property type="component" value="Chromosome"/>
</dbReference>
<feature type="domain" description="YcaO" evidence="1">
    <location>
        <begin position="377"/>
        <end position="749"/>
    </location>
</feature>
<dbReference type="GO" id="GO:0008641">
    <property type="term" value="F:ubiquitin-like modifier activating enzyme activity"/>
    <property type="evidence" value="ECO:0007669"/>
    <property type="project" value="InterPro"/>
</dbReference>
<dbReference type="InterPro" id="IPR049274">
    <property type="entry name" value="LynD/TruD_wHTH-like"/>
</dbReference>
<sequence>MDLQLRFKPCFQYEILPAEGVVLLAEKNYFFLKGMAYARLAPYLDGQHHLETIITDLQDQFSPLEIFNLLNNLQKAGYVTPVDNTLPPPQSAFWHMLNIEPRTAAKRLQEEAVAITAVGNVEVTAFTTILQTQGIQLSEHSQHWVVLTDDYLQTDLERFNQEALQQQRSWLLVKPVGIEIWIGPLFIPGQTACWQCLKQRLQGHRTIENYLRQQQNQTQSWVTSLSLLPSTLQTALNIAATETIKWLVSGRNPSLENNLVTFNTLNLEKQDHYLVHRPQCPHCGDPQRVAHSQWDPLRLTRQKKIFGNDGGYRSIPPEQTWAQFSHHVSPITGIIRTLRETATGENSSTLTPAYLSVHQFENELFSPAESQRHSAYGKGKQPIQAKVSALGESIERYAGVFQGDEARIRARLADLPATAIHPNACMGFSQRQFANRLVEHRYEFNWIPEPFDETSEIEWSPVWSLTHNELRYVATAYGYYNYSQKHQIQFTFADSNGCAAGNNKEEAILQGFMELVERDSIALWWYNRLKKPRVDLAHFADPYLQRLQQNYQTRHRDLWVLDITSDLNIPTFAAISRRVDQPAENILLGFGAHFDAQLAILRALTEVNQSLPADFAGLTLPQDSSFYQTRDRAEVTWWQSATVQNHPYLLPDETVKPKIQADYSLYESDDLSSDVMTCVQLAQAKGMETLVLDQTRPDLGLQVVKVIVPGLRHFWPRFAPGRLYEVPVQMGWLSTSLTEEQLNPQPAFF</sequence>
<dbReference type="NCBIfam" id="TIGR00702">
    <property type="entry name" value="YcaO-type kinase domain"/>
    <property type="match status" value="1"/>
</dbReference>
<dbReference type="InterPro" id="IPR027624">
    <property type="entry name" value="TOMM_cyclo_SagD"/>
</dbReference>
<dbReference type="OrthoDB" id="9761274at2"/>
<organism evidence="2 3">
    <name type="scientific">Thioploca ingrica</name>
    <dbReference type="NCBI Taxonomy" id="40754"/>
    <lineage>
        <taxon>Bacteria</taxon>
        <taxon>Pseudomonadati</taxon>
        <taxon>Pseudomonadota</taxon>
        <taxon>Gammaproteobacteria</taxon>
        <taxon>Thiotrichales</taxon>
        <taxon>Thiotrichaceae</taxon>
        <taxon>Thioploca</taxon>
    </lineage>
</organism>
<dbReference type="SUPFAM" id="SSF69572">
    <property type="entry name" value="Activating enzymes of the ubiquitin-like proteins"/>
    <property type="match status" value="1"/>
</dbReference>
<dbReference type="InterPro" id="IPR022291">
    <property type="entry name" value="Bacteriocin_synth_cyclodeHase"/>
</dbReference>
<accession>A0A090AFB4</accession>
<dbReference type="KEGG" id="tig:THII_1452"/>
<evidence type="ECO:0000259" key="1">
    <source>
        <dbReference type="PROSITE" id="PS51664"/>
    </source>
</evidence>
<dbReference type="PANTHER" id="PTHR37809">
    <property type="entry name" value="RIBOSOMAL PROTEIN S12 METHYLTHIOTRANSFERASE ACCESSORY FACTOR YCAO"/>
    <property type="match status" value="1"/>
</dbReference>
<dbReference type="STRING" id="40754.THII_1452"/>
<dbReference type="NCBIfam" id="TIGR03882">
    <property type="entry name" value="cyclo_dehyd_2"/>
    <property type="match status" value="1"/>
</dbReference>
<keyword evidence="3" id="KW-1185">Reference proteome</keyword>
<dbReference type="PANTHER" id="PTHR37809:SF1">
    <property type="entry name" value="RIBOSOMAL PROTEIN S12 METHYLTHIOTRANSFERASE ACCESSORY FACTOR YCAO"/>
    <property type="match status" value="1"/>
</dbReference>
<dbReference type="NCBIfam" id="TIGR03604">
    <property type="entry name" value="TOMM_cyclo_SagD"/>
    <property type="match status" value="1"/>
</dbReference>
<dbReference type="Gene3D" id="3.30.40.250">
    <property type="match status" value="1"/>
</dbReference>
<dbReference type="Gene3D" id="3.30.1330.230">
    <property type="match status" value="1"/>
</dbReference>
<dbReference type="Gene3D" id="3.90.930.60">
    <property type="match status" value="1"/>
</dbReference>
<reference evidence="2 3" key="1">
    <citation type="journal article" date="2014" name="ISME J.">
        <title>Ecophysiology of Thioploca ingrica as revealed by the complete genome sequence supplemented with proteomic evidence.</title>
        <authorList>
            <person name="Kojima H."/>
            <person name="Ogura Y."/>
            <person name="Yamamoto N."/>
            <person name="Togashi T."/>
            <person name="Mori H."/>
            <person name="Watanabe T."/>
            <person name="Nemoto F."/>
            <person name="Kurokawa K."/>
            <person name="Hayashi T."/>
            <person name="Fukui M."/>
        </authorList>
    </citation>
    <scope>NUCLEOTIDE SEQUENCE [LARGE SCALE GENOMIC DNA]</scope>
</reference>
<protein>
    <submittedName>
        <fullName evidence="2">Bacteriocin biosynthesis cyclodehydratase domain-containing protein</fullName>
    </submittedName>
</protein>
<gene>
    <name evidence="2" type="ORF">THII_1452</name>
</gene>
<evidence type="ECO:0000313" key="2">
    <source>
        <dbReference type="EMBL" id="BAP55749.1"/>
    </source>
</evidence>
<dbReference type="PROSITE" id="PS51664">
    <property type="entry name" value="YCAO"/>
    <property type="match status" value="1"/>
</dbReference>
<dbReference type="Gene3D" id="3.30.160.660">
    <property type="match status" value="1"/>
</dbReference>
<dbReference type="InterPro" id="IPR035985">
    <property type="entry name" value="Ubiquitin-activating_enz"/>
</dbReference>
<dbReference type="Gene3D" id="3.40.50.720">
    <property type="entry name" value="NAD(P)-binding Rossmann-like Domain"/>
    <property type="match status" value="1"/>
</dbReference>
<dbReference type="HOGENOM" id="CLU_020793_0_0_6"/>
<name>A0A090AFB4_9GAMM</name>
<proteinExistence type="predicted"/>
<evidence type="ECO:0000313" key="3">
    <source>
        <dbReference type="Proteomes" id="UP000031623"/>
    </source>
</evidence>
<dbReference type="Pfam" id="PF21084">
    <property type="entry name" value="WHD_DUF4423_like"/>
    <property type="match status" value="1"/>
</dbReference>
<dbReference type="Pfam" id="PF02624">
    <property type="entry name" value="YcaO"/>
    <property type="match status" value="1"/>
</dbReference>